<dbReference type="PANTHER" id="PTHR31817:SF0">
    <property type="entry name" value="CHROMOSOME UNDETERMINED SCAFFOLD_67, WHOLE GENOME SHOTGUN SEQUENCE"/>
    <property type="match status" value="1"/>
</dbReference>
<dbReference type="GO" id="GO:0008237">
    <property type="term" value="F:metallopeptidase activity"/>
    <property type="evidence" value="ECO:0007669"/>
    <property type="project" value="UniProtKB-KW"/>
</dbReference>
<dbReference type="InterPro" id="IPR012548">
    <property type="entry name" value="MATCAP"/>
</dbReference>
<dbReference type="PANTHER" id="PTHR31817">
    <property type="match status" value="1"/>
</dbReference>
<name>A0A0G0VIU1_9BACT</name>
<keyword evidence="4" id="KW-0482">Metalloprotease</keyword>
<dbReference type="Pfam" id="PF08014">
    <property type="entry name" value="MATCAP"/>
    <property type="match status" value="1"/>
</dbReference>
<reference evidence="5 6" key="1">
    <citation type="journal article" date="2015" name="Nature">
        <title>rRNA introns, odd ribosomes, and small enigmatic genomes across a large radiation of phyla.</title>
        <authorList>
            <person name="Brown C.T."/>
            <person name="Hug L.A."/>
            <person name="Thomas B.C."/>
            <person name="Sharon I."/>
            <person name="Castelle C.J."/>
            <person name="Singh A."/>
            <person name="Wilkins M.J."/>
            <person name="Williams K.H."/>
            <person name="Banfield J.F."/>
        </authorList>
    </citation>
    <scope>NUCLEOTIDE SEQUENCE [LARGE SCALE GENOMIC DNA]</scope>
</reference>
<dbReference type="AlphaFoldDB" id="A0A0G0VIU1"/>
<dbReference type="SMART" id="SM01154">
    <property type="entry name" value="DUF1704"/>
    <property type="match status" value="1"/>
</dbReference>
<comment type="cofactor">
    <cofactor evidence="1">
        <name>Zn(2+)</name>
        <dbReference type="ChEBI" id="CHEBI:29105"/>
    </cofactor>
</comment>
<keyword evidence="3" id="KW-0378">Hydrolase</keyword>
<comment type="caution">
    <text evidence="5">The sequence shown here is derived from an EMBL/GenBank/DDBJ whole genome shotgun (WGS) entry which is preliminary data.</text>
</comment>
<evidence type="ECO:0000313" key="5">
    <source>
        <dbReference type="EMBL" id="KKR71900.1"/>
    </source>
</evidence>
<protein>
    <recommendedName>
        <fullName evidence="7">DUF1704 domain-containing protein</fullName>
    </recommendedName>
</protein>
<organism evidence="5 6">
    <name type="scientific">Candidatus Roizmanbacteria bacterium GW2011_GWB1_40_7</name>
    <dbReference type="NCBI Taxonomy" id="1618482"/>
    <lineage>
        <taxon>Bacteria</taxon>
        <taxon>Candidatus Roizmaniibacteriota</taxon>
    </lineage>
</organism>
<evidence type="ECO:0008006" key="7">
    <source>
        <dbReference type="Google" id="ProtNLM"/>
    </source>
</evidence>
<keyword evidence="2" id="KW-0645">Protease</keyword>
<dbReference type="EMBL" id="LBZM01000016">
    <property type="protein sequence ID" value="KKR71900.1"/>
    <property type="molecule type" value="Genomic_DNA"/>
</dbReference>
<dbReference type="Proteomes" id="UP000034664">
    <property type="component" value="Unassembled WGS sequence"/>
</dbReference>
<evidence type="ECO:0000313" key="6">
    <source>
        <dbReference type="Proteomes" id="UP000034664"/>
    </source>
</evidence>
<gene>
    <name evidence="5" type="ORF">UU14_C0016G0020</name>
</gene>
<evidence type="ECO:0000256" key="2">
    <source>
        <dbReference type="ARBA" id="ARBA00022670"/>
    </source>
</evidence>
<proteinExistence type="predicted"/>
<accession>A0A0G0VIU1</accession>
<evidence type="ECO:0000256" key="1">
    <source>
        <dbReference type="ARBA" id="ARBA00001947"/>
    </source>
</evidence>
<evidence type="ECO:0000256" key="3">
    <source>
        <dbReference type="ARBA" id="ARBA00022801"/>
    </source>
</evidence>
<evidence type="ECO:0000256" key="4">
    <source>
        <dbReference type="ARBA" id="ARBA00023049"/>
    </source>
</evidence>
<dbReference type="GO" id="GO:0006508">
    <property type="term" value="P:proteolysis"/>
    <property type="evidence" value="ECO:0007669"/>
    <property type="project" value="UniProtKB-KW"/>
</dbReference>
<sequence>MKQSITKSKKTDLLHFAEDLSRLLSHVQIDPSILTPINYRSELRKFFKSNVYNPQFIYPDTTKQSVNTILAGLWRRLINLSLPSDIEYYIESLIYHTALLQRARLHIGTPLFSRFAEKLYALNALTAQKYNDCLPTVTFADTEGARIYNAYEIQEYAERYIASQSHLHSIGACIDHRTNFSVRAGISNLYIGSRVRRNEQNVVRLMVHEVESHLLQKRNSRAGGPLYLLRTQPTRELYAEGMAVYNEVTTGTITENAYKMYFYRLQAVAMMDKSFREIYSYLSSYMSKNKAFITAFRVKRGISDTSKPGGYPKDALYVMGYKKVSDYLLSGGNIEFLYRTQVPQLGKLLSKYDLLSSVPCQMPQFL</sequence>